<sequence length="121" mass="13967">MAPTHSRLFTVADADNDACGLFNDPPTGRKTFKMQNAKNGQKCREAVWPPELEKALFRGLIRYHPGTSKDRKTLQRFPRRNKKISEYILKEERKMRTAKQVGSRLQQLRETCTIPWGSCST</sequence>
<comment type="similarity">
    <text evidence="1">Belongs to the TEC1 family.</text>
</comment>
<dbReference type="EMBL" id="JANKHO010003225">
    <property type="protein sequence ID" value="KAJ3485191.1"/>
    <property type="molecule type" value="Genomic_DNA"/>
</dbReference>
<evidence type="ECO:0000256" key="2">
    <source>
        <dbReference type="PROSITE-ProRule" id="PRU00505"/>
    </source>
</evidence>
<dbReference type="Pfam" id="PF01285">
    <property type="entry name" value="TEA"/>
    <property type="match status" value="1"/>
</dbReference>
<comment type="caution">
    <text evidence="4">The sequence shown here is derived from an EMBL/GenBank/DDBJ whole genome shotgun (WGS) entry which is preliminary data.</text>
</comment>
<dbReference type="InterPro" id="IPR038096">
    <property type="entry name" value="TEA/ATTS_sf"/>
</dbReference>
<proteinExistence type="inferred from homology"/>
<feature type="DNA-binding region" description="TEA" evidence="2">
    <location>
        <begin position="41"/>
        <end position="115"/>
    </location>
</feature>
<evidence type="ECO:0000313" key="4">
    <source>
        <dbReference type="EMBL" id="KAJ3485191.1"/>
    </source>
</evidence>
<gene>
    <name evidence="4" type="ORF">NLJ89_g11917</name>
</gene>
<evidence type="ECO:0000259" key="3">
    <source>
        <dbReference type="PROSITE" id="PS51088"/>
    </source>
</evidence>
<keyword evidence="5" id="KW-1185">Reference proteome</keyword>
<feature type="domain" description="TEA" evidence="3">
    <location>
        <begin position="41"/>
        <end position="115"/>
    </location>
</feature>
<name>A0A9W8JL03_9AGAR</name>
<dbReference type="PROSITE" id="PS51088">
    <property type="entry name" value="TEA_2"/>
    <property type="match status" value="1"/>
</dbReference>
<dbReference type="GO" id="GO:0003700">
    <property type="term" value="F:DNA-binding transcription factor activity"/>
    <property type="evidence" value="ECO:0007669"/>
    <property type="project" value="InterPro"/>
</dbReference>
<dbReference type="SMART" id="SM00426">
    <property type="entry name" value="TEA"/>
    <property type="match status" value="1"/>
</dbReference>
<dbReference type="InterPro" id="IPR000818">
    <property type="entry name" value="TEA/ATTS_dom"/>
</dbReference>
<accession>A0A9W8JL03</accession>
<dbReference type="AlphaFoldDB" id="A0A9W8JL03"/>
<protein>
    <recommendedName>
        <fullName evidence="3">TEA domain-containing protein</fullName>
    </recommendedName>
</protein>
<dbReference type="Proteomes" id="UP001148786">
    <property type="component" value="Unassembled WGS sequence"/>
</dbReference>
<dbReference type="Gene3D" id="6.10.20.40">
    <property type="entry name" value="TEA/ATTS domain"/>
    <property type="match status" value="1"/>
</dbReference>
<dbReference type="OrthoDB" id="10006572at2759"/>
<reference evidence="4" key="1">
    <citation type="submission" date="2022-07" db="EMBL/GenBank/DDBJ databases">
        <title>Genome Sequence of Agrocybe chaxingu.</title>
        <authorList>
            <person name="Buettner E."/>
        </authorList>
    </citation>
    <scope>NUCLEOTIDE SEQUENCE</scope>
    <source>
        <strain evidence="4">MP-N11</strain>
    </source>
</reference>
<organism evidence="4 5">
    <name type="scientific">Agrocybe chaxingu</name>
    <dbReference type="NCBI Taxonomy" id="84603"/>
    <lineage>
        <taxon>Eukaryota</taxon>
        <taxon>Fungi</taxon>
        <taxon>Dikarya</taxon>
        <taxon>Basidiomycota</taxon>
        <taxon>Agaricomycotina</taxon>
        <taxon>Agaricomycetes</taxon>
        <taxon>Agaricomycetidae</taxon>
        <taxon>Agaricales</taxon>
        <taxon>Agaricineae</taxon>
        <taxon>Strophariaceae</taxon>
        <taxon>Agrocybe</taxon>
    </lineage>
</organism>
<evidence type="ECO:0000256" key="1">
    <source>
        <dbReference type="ARBA" id="ARBA00008421"/>
    </source>
</evidence>
<evidence type="ECO:0000313" key="5">
    <source>
        <dbReference type="Proteomes" id="UP001148786"/>
    </source>
</evidence>